<accession>A0ABQ3S5P2</accession>
<feature type="region of interest" description="Disordered" evidence="1">
    <location>
        <begin position="1"/>
        <end position="29"/>
    </location>
</feature>
<dbReference type="GeneID" id="91472930"/>
<dbReference type="InterPro" id="IPR036388">
    <property type="entry name" value="WH-like_DNA-bd_sf"/>
</dbReference>
<reference evidence="3" key="1">
    <citation type="submission" date="2023-07" db="EMBL/GenBank/DDBJ databases">
        <title>Whole genome shotgun sequence of Streptomyces cacaoi subsp. asoensis NBRC 13813.</title>
        <authorList>
            <person name="Komaki H."/>
            <person name="Tamura T."/>
        </authorList>
    </citation>
    <scope>NUCLEOTIDE SEQUENCE [LARGE SCALE GENOMIC DNA]</scope>
    <source>
        <strain evidence="3">NBRC 13813</strain>
    </source>
</reference>
<sequence length="218" mass="22459">MSENASATELASHYTAQVTSDLDRNTKEQERIGAEIASLEEQLTALRHDHSVLVSIREAIAAAPAPAGADRPSAAAPVPSPRRKAAASGSGKRAQPKKSASRVTRKAEKPAAPKRAAAAGPAADSASSAQPTLVDLVRRHLTEQKEPRSAAEITTALGQAHPERSVKATVVRTTLEGLVAKAQAHRSKQGTSVFYTVADAPQAAGGAKAAGKEKAATA</sequence>
<feature type="compositionally biased region" description="Polar residues" evidence="1">
    <location>
        <begin position="1"/>
        <end position="20"/>
    </location>
</feature>
<protein>
    <recommendedName>
        <fullName evidence="4">Regulatory protein</fullName>
    </recommendedName>
</protein>
<evidence type="ECO:0008006" key="4">
    <source>
        <dbReference type="Google" id="ProtNLM"/>
    </source>
</evidence>
<evidence type="ECO:0000256" key="1">
    <source>
        <dbReference type="SAM" id="MobiDB-lite"/>
    </source>
</evidence>
<dbReference type="EMBL" id="BNEB01000005">
    <property type="protein sequence ID" value="GHI63448.1"/>
    <property type="molecule type" value="Genomic_DNA"/>
</dbReference>
<feature type="region of interest" description="Disordered" evidence="1">
    <location>
        <begin position="63"/>
        <end position="130"/>
    </location>
</feature>
<evidence type="ECO:0000313" key="2">
    <source>
        <dbReference type="EMBL" id="GHI63448.1"/>
    </source>
</evidence>
<feature type="compositionally biased region" description="Low complexity" evidence="1">
    <location>
        <begin position="113"/>
        <end position="129"/>
    </location>
</feature>
<feature type="compositionally biased region" description="Low complexity" evidence="1">
    <location>
        <begin position="63"/>
        <end position="77"/>
    </location>
</feature>
<keyword evidence="3" id="KW-1185">Reference proteome</keyword>
<name>A0ABQ3S5P2_9ACTN</name>
<comment type="caution">
    <text evidence="2">The sequence shown here is derived from an EMBL/GenBank/DDBJ whole genome shotgun (WGS) entry which is preliminary data.</text>
</comment>
<organism evidence="2 3">
    <name type="scientific">Streptomyces asoensis</name>
    <dbReference type="NCBI Taxonomy" id="249586"/>
    <lineage>
        <taxon>Bacteria</taxon>
        <taxon>Bacillati</taxon>
        <taxon>Actinomycetota</taxon>
        <taxon>Actinomycetes</taxon>
        <taxon>Kitasatosporales</taxon>
        <taxon>Streptomycetaceae</taxon>
        <taxon>Streptomyces</taxon>
    </lineage>
</organism>
<gene>
    <name evidence="2" type="ORF">Saso_50980</name>
</gene>
<dbReference type="RefSeq" id="WP_189928246.1">
    <property type="nucleotide sequence ID" value="NZ_BMSI01000023.1"/>
</dbReference>
<dbReference type="Proteomes" id="UP000649259">
    <property type="component" value="Unassembled WGS sequence"/>
</dbReference>
<feature type="compositionally biased region" description="Basic residues" evidence="1">
    <location>
        <begin position="94"/>
        <end position="104"/>
    </location>
</feature>
<dbReference type="Gene3D" id="1.10.10.10">
    <property type="entry name" value="Winged helix-like DNA-binding domain superfamily/Winged helix DNA-binding domain"/>
    <property type="match status" value="1"/>
</dbReference>
<evidence type="ECO:0000313" key="3">
    <source>
        <dbReference type="Proteomes" id="UP000649259"/>
    </source>
</evidence>
<proteinExistence type="predicted"/>